<dbReference type="AlphaFoldDB" id="A0A8H6MP52"/>
<sequence length="596" mass="67804">MIRNVLMDTEWPSAVHPTKIHTELCSRCSNLQLWSTACSFDDTQAGLKSRDANCDLCRLLSAEIKRSTKFLSIDSQDVIIFSRFDSYLTSSIRPGRPIASLYTTPGPNLPNVQTGLPVLPSAGSQEHIRILSEWIKSCDLHSCCPSDRTFLPTRVIQVGKEGSDTCRLICAERGQTNPGRYLALSHRWGSPEQHHRFCTFDSNLESRQQGILVDDLPRTFRDAISITRSLGVDYLWIDSLCIIQDNKDDWEMESRLMEHVYSSAYLTIAASCANGTDDGFLKPRPQRNCVVMDSTRNIPYFVCESIDDFGHDVDQGELNKRAWVLQERALSCRTLYFTEKQTYWECGKGIRSETFTRMKNGEASFLGDSNFPSSIQNQVKGMQIELFQNLYAKYSELALSSNSDRPVAIRGLETRLSRVFDTVGGYGLFDYHMHRCLMWKRASQPLKRIEAFRGGSVPSWSWMAYDGGIRYVKMETIVKETDIVSPFHAWKPHQRNETDTRQLPSVIQAPMWELVDTQSAQLDLDEPGRVFESSLKCIVVARAQVWQEEATRSCFVVLVSIVFDDEDRVECHRVGVARLRQDQIDFGSGSRPCLLV</sequence>
<feature type="domain" description="Heterokaryon incompatibility" evidence="1">
    <location>
        <begin position="181"/>
        <end position="327"/>
    </location>
</feature>
<dbReference type="Pfam" id="PF06985">
    <property type="entry name" value="HET"/>
    <property type="match status" value="1"/>
</dbReference>
<evidence type="ECO:0000313" key="2">
    <source>
        <dbReference type="EMBL" id="KAF6803120.1"/>
    </source>
</evidence>
<protein>
    <submittedName>
        <fullName evidence="2">TOL</fullName>
    </submittedName>
</protein>
<dbReference type="PANTHER" id="PTHR33112">
    <property type="entry name" value="DOMAIN PROTEIN, PUTATIVE-RELATED"/>
    <property type="match status" value="1"/>
</dbReference>
<name>A0A8H6MP52_9PEZI</name>
<keyword evidence="3" id="KW-1185">Reference proteome</keyword>
<dbReference type="OrthoDB" id="5125733at2759"/>
<comment type="caution">
    <text evidence="2">The sequence shown here is derived from an EMBL/GenBank/DDBJ whole genome shotgun (WGS) entry which is preliminary data.</text>
</comment>
<evidence type="ECO:0000313" key="3">
    <source>
        <dbReference type="Proteomes" id="UP000639643"/>
    </source>
</evidence>
<organism evidence="2 3">
    <name type="scientific">Colletotrichum musicola</name>
    <dbReference type="NCBI Taxonomy" id="2175873"/>
    <lineage>
        <taxon>Eukaryota</taxon>
        <taxon>Fungi</taxon>
        <taxon>Dikarya</taxon>
        <taxon>Ascomycota</taxon>
        <taxon>Pezizomycotina</taxon>
        <taxon>Sordariomycetes</taxon>
        <taxon>Hypocreomycetidae</taxon>
        <taxon>Glomerellales</taxon>
        <taxon>Glomerellaceae</taxon>
        <taxon>Colletotrichum</taxon>
        <taxon>Colletotrichum orchidearum species complex</taxon>
    </lineage>
</organism>
<accession>A0A8H6MP52</accession>
<proteinExistence type="predicted"/>
<dbReference type="PANTHER" id="PTHR33112:SF10">
    <property type="entry name" value="TOL"/>
    <property type="match status" value="1"/>
</dbReference>
<evidence type="ECO:0000259" key="1">
    <source>
        <dbReference type="Pfam" id="PF06985"/>
    </source>
</evidence>
<dbReference type="InterPro" id="IPR010730">
    <property type="entry name" value="HET"/>
</dbReference>
<gene>
    <name evidence="2" type="ORF">CMUS01_15177</name>
</gene>
<dbReference type="EMBL" id="WIGM01001219">
    <property type="protein sequence ID" value="KAF6803120.1"/>
    <property type="molecule type" value="Genomic_DNA"/>
</dbReference>
<dbReference type="Proteomes" id="UP000639643">
    <property type="component" value="Unassembled WGS sequence"/>
</dbReference>
<reference evidence="2" key="1">
    <citation type="journal article" date="2020" name="Phytopathology">
        <title>Genome Sequence Resources of Colletotrichum truncatum, C. plurivorum, C. musicola, and C. sojae: Four Species Pathogenic to Soybean (Glycine max).</title>
        <authorList>
            <person name="Rogerio F."/>
            <person name="Boufleur T.R."/>
            <person name="Ciampi-Guillardi M."/>
            <person name="Sukno S.A."/>
            <person name="Thon M.R."/>
            <person name="Massola Junior N.S."/>
            <person name="Baroncelli R."/>
        </authorList>
    </citation>
    <scope>NUCLEOTIDE SEQUENCE</scope>
    <source>
        <strain evidence="2">LFN0074</strain>
    </source>
</reference>